<reference evidence="1" key="1">
    <citation type="submission" date="2024-09" db="EMBL/GenBank/DDBJ databases">
        <authorList>
            <person name="Liu J."/>
        </authorList>
    </citation>
    <scope>NUCLEOTIDE SEQUENCE</scope>
    <source>
        <strain evidence="1">NBU2967</strain>
    </source>
</reference>
<gene>
    <name evidence="1" type="primary">nadE</name>
    <name evidence="1" type="ORF">ACEZ3G_14205</name>
</gene>
<dbReference type="EC" id="6.3.1.5" evidence="1"/>
<evidence type="ECO:0000313" key="2">
    <source>
        <dbReference type="Proteomes" id="UP001595191"/>
    </source>
</evidence>
<proteinExistence type="predicted"/>
<evidence type="ECO:0000313" key="1">
    <source>
        <dbReference type="EMBL" id="MFH6604638.1"/>
    </source>
</evidence>
<comment type="caution">
    <text evidence="1">The sequence shown here is derived from an EMBL/GenBank/DDBJ whole genome shotgun (WGS) entry which is preliminary data.</text>
</comment>
<name>A0ACC7LLK5_9FLAO</name>
<keyword evidence="1" id="KW-0436">Ligase</keyword>
<organism evidence="1 2">
    <name type="scientific">Meishania litoralis</name>
    <dbReference type="NCBI Taxonomy" id="3434685"/>
    <lineage>
        <taxon>Bacteria</taxon>
        <taxon>Pseudomonadati</taxon>
        <taxon>Bacteroidota</taxon>
        <taxon>Flavobacteriia</taxon>
        <taxon>Flavobacteriales</taxon>
        <taxon>Flavobacteriaceae</taxon>
        <taxon>Meishania</taxon>
    </lineage>
</organism>
<dbReference type="EMBL" id="JBHFPV010000004">
    <property type="protein sequence ID" value="MFH6604638.1"/>
    <property type="molecule type" value="Genomic_DNA"/>
</dbReference>
<sequence>MQTEKVVAHIVKWLKDYATDANIKGFTIGISGGIDSAVTSTLCAMTGLELLCLEMPIHQAESQINRALNHIAWLEKHFDTVRSRTVQLTPVFDSFVAALPSVKNEEERFMALANARARLRMTTLYYFAGLKNYLVAGTGNKVEDFGVGFFTKYGDGGVDLSPIADLMKTEVYEIARYLGINDEIIKAAPTDGLWGDNRTDEDQIGASYPELEWAMKMNAQGKEPTDFTGRQKEVFTIYYRLNRANRHKMVPIPVCEIPELLKSTT</sequence>
<accession>A0ACC7LLK5</accession>
<dbReference type="Proteomes" id="UP001595191">
    <property type="component" value="Unassembled WGS sequence"/>
</dbReference>
<keyword evidence="2" id="KW-1185">Reference proteome</keyword>
<protein>
    <submittedName>
        <fullName evidence="1">NAD(+) synthase</fullName>
        <ecNumber evidence="1">6.3.1.5</ecNumber>
    </submittedName>
</protein>